<evidence type="ECO:0000256" key="8">
    <source>
        <dbReference type="SAM" id="MobiDB-lite"/>
    </source>
</evidence>
<dbReference type="AlphaFoldDB" id="K1VCU7"/>
<evidence type="ECO:0000256" key="7">
    <source>
        <dbReference type="ARBA" id="ARBA00023136"/>
    </source>
</evidence>
<feature type="transmembrane region" description="Helical" evidence="9">
    <location>
        <begin position="122"/>
        <end position="144"/>
    </location>
</feature>
<dbReference type="InParanoid" id="K1VCU7"/>
<feature type="compositionally biased region" description="Polar residues" evidence="8">
    <location>
        <begin position="1"/>
        <end position="19"/>
    </location>
</feature>
<accession>K1VCU7</accession>
<gene>
    <name evidence="11" type="ORF">A1Q2_03858</name>
</gene>
<dbReference type="eggNOG" id="KOG1303">
    <property type="taxonomic scope" value="Eukaryota"/>
</dbReference>
<dbReference type="HOGENOM" id="CLU_009646_8_2_1"/>
<dbReference type="InterPro" id="IPR013057">
    <property type="entry name" value="AA_transpt_TM"/>
</dbReference>
<evidence type="ECO:0000256" key="5">
    <source>
        <dbReference type="ARBA" id="ARBA00022970"/>
    </source>
</evidence>
<evidence type="ECO:0000313" key="11">
    <source>
        <dbReference type="EMBL" id="EKD01795.1"/>
    </source>
</evidence>
<feature type="transmembrane region" description="Helical" evidence="9">
    <location>
        <begin position="447"/>
        <end position="466"/>
    </location>
</feature>
<sequence>MPSETSPLISPTPTSNGVGNTHAAPQRTYTNGDREVEVWKPGKSGFWATLLNTLGDLIGTGLLATPIAIAHAGWVCGPLALVIVCGVTLWTLKILLRIIEKDRRLRNFTDVIGYALGTRGEAIVTFLFVIEVCAWVIALIVLFSDSLALVLPQYTSDQWKLLGLLFIVPTTFLPLRYLSFSSGLGILSTWLLVAILIFTGLVNPKAPGSIRDPAPTDLWPAHGFWKLCSVFGLLISGFGGHGLIPNLIHDMADPHQADLVCDFSYAVAMAVYVLVAVFGYLMYGRDVSDEISKDLARTPGVTKALSTFAVWMVALNPLTKIALGIRPLADMIFTRWGLHKTELVPLGAPTPRYVTRPPSPVSEAEIENTENTAVGNLLQDEQDAQSAAYQRALRDAEAVNESGFSAYVDASSSFSRVGYDPAASLFQPRNAAAHARRERIKALCRHATRLVLAFLFVAGALAMPSFERVMGLLGSGFASLTLIIIPVWAGAKVFGWRWYHWLAIAVSAVAGVLGTIAAFK</sequence>
<dbReference type="Pfam" id="PF01490">
    <property type="entry name" value="Aa_trans"/>
    <property type="match status" value="1"/>
</dbReference>
<reference evidence="11 12" key="1">
    <citation type="journal article" date="2012" name="Eukaryot. Cell">
        <title>Genome sequence of the Trichosporon asahii environmental strain CBS 8904.</title>
        <authorList>
            <person name="Yang R.Y."/>
            <person name="Li H.T."/>
            <person name="Zhu H."/>
            <person name="Zhou G.P."/>
            <person name="Wang M."/>
            <person name="Wang L."/>
        </authorList>
    </citation>
    <scope>NUCLEOTIDE SEQUENCE [LARGE SCALE GENOMIC DNA]</scope>
    <source>
        <strain evidence="11 12">CBS 8904</strain>
    </source>
</reference>
<comment type="caution">
    <text evidence="11">The sequence shown here is derived from an EMBL/GenBank/DDBJ whole genome shotgun (WGS) entry which is preliminary data.</text>
</comment>
<feature type="transmembrane region" description="Helical" evidence="9">
    <location>
        <begin position="72"/>
        <end position="96"/>
    </location>
</feature>
<evidence type="ECO:0000256" key="6">
    <source>
        <dbReference type="ARBA" id="ARBA00022989"/>
    </source>
</evidence>
<evidence type="ECO:0000256" key="2">
    <source>
        <dbReference type="ARBA" id="ARBA00008066"/>
    </source>
</evidence>
<comment type="subcellular location">
    <subcellularLocation>
        <location evidence="1">Membrane</location>
        <topology evidence="1">Multi-pass membrane protein</topology>
    </subcellularLocation>
</comment>
<keyword evidence="7 9" id="KW-0472">Membrane</keyword>
<proteinExistence type="inferred from homology"/>
<feature type="transmembrane region" description="Helical" evidence="9">
    <location>
        <begin position="223"/>
        <end position="244"/>
    </location>
</feature>
<keyword evidence="3" id="KW-0813">Transport</keyword>
<dbReference type="OrthoDB" id="655540at2759"/>
<keyword evidence="12" id="KW-1185">Reference proteome</keyword>
<dbReference type="GO" id="GO:0005774">
    <property type="term" value="C:vacuolar membrane"/>
    <property type="evidence" value="ECO:0007669"/>
    <property type="project" value="TreeGrafter"/>
</dbReference>
<feature type="transmembrane region" description="Helical" evidence="9">
    <location>
        <begin position="498"/>
        <end position="519"/>
    </location>
</feature>
<evidence type="ECO:0000256" key="3">
    <source>
        <dbReference type="ARBA" id="ARBA00022448"/>
    </source>
</evidence>
<evidence type="ECO:0000256" key="9">
    <source>
        <dbReference type="SAM" id="Phobius"/>
    </source>
</evidence>
<dbReference type="STRING" id="1220162.K1VCU7"/>
<dbReference type="PANTHER" id="PTHR22950">
    <property type="entry name" value="AMINO ACID TRANSPORTER"/>
    <property type="match status" value="1"/>
</dbReference>
<evidence type="ECO:0000256" key="4">
    <source>
        <dbReference type="ARBA" id="ARBA00022692"/>
    </source>
</evidence>
<feature type="region of interest" description="Disordered" evidence="8">
    <location>
        <begin position="1"/>
        <end position="27"/>
    </location>
</feature>
<evidence type="ECO:0000313" key="12">
    <source>
        <dbReference type="Proteomes" id="UP000006757"/>
    </source>
</evidence>
<evidence type="ECO:0000259" key="10">
    <source>
        <dbReference type="Pfam" id="PF01490"/>
    </source>
</evidence>
<keyword evidence="6 9" id="KW-1133">Transmembrane helix</keyword>
<keyword evidence="5" id="KW-0029">Amino-acid transport</keyword>
<dbReference type="GO" id="GO:0015179">
    <property type="term" value="F:L-amino acid transmembrane transporter activity"/>
    <property type="evidence" value="ECO:0007669"/>
    <property type="project" value="TreeGrafter"/>
</dbReference>
<feature type="transmembrane region" description="Helical" evidence="9">
    <location>
        <begin position="472"/>
        <end position="491"/>
    </location>
</feature>
<dbReference type="EMBL" id="AMBO01000310">
    <property type="protein sequence ID" value="EKD01795.1"/>
    <property type="molecule type" value="Genomic_DNA"/>
</dbReference>
<feature type="domain" description="Amino acid transporter transmembrane" evidence="10">
    <location>
        <begin position="43"/>
        <end position="506"/>
    </location>
</feature>
<evidence type="ECO:0000256" key="1">
    <source>
        <dbReference type="ARBA" id="ARBA00004141"/>
    </source>
</evidence>
<keyword evidence="4 9" id="KW-0812">Transmembrane</keyword>
<feature type="transmembrane region" description="Helical" evidence="9">
    <location>
        <begin position="265"/>
        <end position="284"/>
    </location>
</feature>
<comment type="similarity">
    <text evidence="2">Belongs to the amino acid/polyamine transporter 2 family.</text>
</comment>
<feature type="transmembrane region" description="Helical" evidence="9">
    <location>
        <begin position="184"/>
        <end position="203"/>
    </location>
</feature>
<dbReference type="OMA" id="AFNFFCT"/>
<protein>
    <recommendedName>
        <fullName evidence="10">Amino acid transporter transmembrane domain-containing protein</fullName>
    </recommendedName>
</protein>
<dbReference type="Proteomes" id="UP000006757">
    <property type="component" value="Unassembled WGS sequence"/>
</dbReference>
<name>K1VCU7_TRIAC</name>
<dbReference type="PANTHER" id="PTHR22950:SF692">
    <property type="entry name" value="TRANSMEMBRANE AMINO ACID TRANSPORTER FAMILY PROTEIN"/>
    <property type="match status" value="1"/>
</dbReference>
<organism evidence="11 12">
    <name type="scientific">Trichosporon asahii var. asahii (strain CBS 8904)</name>
    <name type="common">Yeast</name>
    <dbReference type="NCBI Taxonomy" id="1220162"/>
    <lineage>
        <taxon>Eukaryota</taxon>
        <taxon>Fungi</taxon>
        <taxon>Dikarya</taxon>
        <taxon>Basidiomycota</taxon>
        <taxon>Agaricomycotina</taxon>
        <taxon>Tremellomycetes</taxon>
        <taxon>Trichosporonales</taxon>
        <taxon>Trichosporonaceae</taxon>
        <taxon>Trichosporon</taxon>
    </lineage>
</organism>